<evidence type="ECO:0000313" key="2">
    <source>
        <dbReference type="Proteomes" id="UP000321429"/>
    </source>
</evidence>
<evidence type="ECO:0000313" key="1">
    <source>
        <dbReference type="EMBL" id="GEK28216.1"/>
    </source>
</evidence>
<comment type="caution">
    <text evidence="1">The sequence shown here is derived from an EMBL/GenBank/DDBJ whole genome shotgun (WGS) entry which is preliminary data.</text>
</comment>
<proteinExistence type="predicted"/>
<gene>
    <name evidence="1" type="ORF">LSI01_05270</name>
</gene>
<dbReference type="AlphaFoldDB" id="A0A510VN44"/>
<dbReference type="Proteomes" id="UP000321429">
    <property type="component" value="Unassembled WGS sequence"/>
</dbReference>
<name>A0A510VN44_9LACO</name>
<organism evidence="1 2">
    <name type="scientific">Furfurilactobacillus siliginis</name>
    <dbReference type="NCBI Taxonomy" id="348151"/>
    <lineage>
        <taxon>Bacteria</taxon>
        <taxon>Bacillati</taxon>
        <taxon>Bacillota</taxon>
        <taxon>Bacilli</taxon>
        <taxon>Lactobacillales</taxon>
        <taxon>Lactobacillaceae</taxon>
        <taxon>Furfurilactobacillus</taxon>
    </lineage>
</organism>
<accession>A0A510VN44</accession>
<sequence>MNVSDFIVNNYLFTTNGIRPWLASWFCRGVYAHGGLSGGIDSRKNNYT</sequence>
<reference evidence="1 2" key="1">
    <citation type="submission" date="2019-07" db="EMBL/GenBank/DDBJ databases">
        <title>Whole genome shotgun sequence of Lactobacillus siliginis NBRC 101315.</title>
        <authorList>
            <person name="Hosoyama A."/>
            <person name="Uohara A."/>
            <person name="Ohji S."/>
            <person name="Ichikawa N."/>
        </authorList>
    </citation>
    <scope>NUCLEOTIDE SEQUENCE [LARGE SCALE GENOMIC DNA]</scope>
    <source>
        <strain evidence="1 2">NBRC 101315</strain>
    </source>
</reference>
<dbReference type="EMBL" id="BJUD01000006">
    <property type="protein sequence ID" value="GEK28216.1"/>
    <property type="molecule type" value="Genomic_DNA"/>
</dbReference>
<protein>
    <submittedName>
        <fullName evidence="1">Uncharacterized protein</fullName>
    </submittedName>
</protein>